<name>A0A9W9Z7X1_9CNID</name>
<accession>A0A9W9Z7X1</accession>
<evidence type="ECO:0000259" key="6">
    <source>
        <dbReference type="Pfam" id="PF04666"/>
    </source>
</evidence>
<dbReference type="AlphaFoldDB" id="A0A9W9Z7X1"/>
<proteinExistence type="predicted"/>
<gene>
    <name evidence="8" type="ORF">OS493_032011</name>
</gene>
<evidence type="ECO:0000259" key="7">
    <source>
        <dbReference type="Pfam" id="PF23524"/>
    </source>
</evidence>
<sequence length="564" mass="64755">MIWTTVKRNRFILLFIVILSPLMYHFLQERDRLRSQTVETSTIDPDIIKKIQSLRDRLRDAEFQNSARSQELISLKAQLSELETAKAKNTRTSNKSHSNGSENSPSRIFFEGQNILRLPSIYNFMPHLMDSPGSLKPALHVSRDRQGVSLVFGIPTIKREKTSYLLDTLASLLDGMAQEDKDDCVIVIFIGETNIEFSRAVADDVQKRFPSDINSGLIEIVSPSASFYPDLDAVPLTFGDSRERVKWRTKQNLDFCFLMMYCQKKARFYVQLEDDIVATPSFASTIKTFALQQETNQWLMLEFSALGFIGKLFRSSDLSMVVEFFLMFHKDKPVDWLMDHILWVKVCNPEKDAQHCGREKLHLRIRFKPSLFQHVGKESSLKGKKQTLIDKDFRKGPLFQAHLNPKAEAVTTAESYQAYTIDRAYMGQTFFWAYHPHSDDVMRFKFHKEITIEKFRFKSGNLEHPGDIIRNASVEVLPVTALAEAKKMQEPGREASPEAKKNFMKYEFPLSSYRQVGAFTGNGLAEGVVPQDIGKVVEMRIRVLSHSSENWIIISEIHIVTKDS</sequence>
<dbReference type="InterPro" id="IPR057279">
    <property type="entry name" value="MGAT4"/>
</dbReference>
<dbReference type="InterPro" id="IPR056576">
    <property type="entry name" value="MGAT4_A/B/C_C"/>
</dbReference>
<dbReference type="GO" id="GO:0006487">
    <property type="term" value="P:protein N-linked glycosylation"/>
    <property type="evidence" value="ECO:0007669"/>
    <property type="project" value="TreeGrafter"/>
</dbReference>
<keyword evidence="5" id="KW-0472">Membrane</keyword>
<dbReference type="GO" id="GO:0005793">
    <property type="term" value="C:endoplasmic reticulum-Golgi intermediate compartment"/>
    <property type="evidence" value="ECO:0007669"/>
    <property type="project" value="TreeGrafter"/>
</dbReference>
<feature type="transmembrane region" description="Helical" evidence="5">
    <location>
        <begin position="12"/>
        <end position="27"/>
    </location>
</feature>
<dbReference type="GO" id="GO:0005795">
    <property type="term" value="C:Golgi stack"/>
    <property type="evidence" value="ECO:0007669"/>
    <property type="project" value="TreeGrafter"/>
</dbReference>
<evidence type="ECO:0000256" key="1">
    <source>
        <dbReference type="ARBA" id="ARBA00004922"/>
    </source>
</evidence>
<dbReference type="Proteomes" id="UP001163046">
    <property type="component" value="Unassembled WGS sequence"/>
</dbReference>
<keyword evidence="9" id="KW-1185">Reference proteome</keyword>
<reference evidence="8" key="1">
    <citation type="submission" date="2023-01" db="EMBL/GenBank/DDBJ databases">
        <title>Genome assembly of the deep-sea coral Lophelia pertusa.</title>
        <authorList>
            <person name="Herrera S."/>
            <person name="Cordes E."/>
        </authorList>
    </citation>
    <scope>NUCLEOTIDE SEQUENCE</scope>
    <source>
        <strain evidence="8">USNM1676648</strain>
        <tissue evidence="8">Polyp</tissue>
    </source>
</reference>
<keyword evidence="3" id="KW-0808">Transferase</keyword>
<keyword evidence="2" id="KW-0328">Glycosyltransferase</keyword>
<comment type="caution">
    <text evidence="8">The sequence shown here is derived from an EMBL/GenBank/DDBJ whole genome shotgun (WGS) entry which is preliminary data.</text>
</comment>
<evidence type="ECO:0000256" key="3">
    <source>
        <dbReference type="ARBA" id="ARBA00022679"/>
    </source>
</evidence>
<protein>
    <recommendedName>
        <fullName evidence="10">Alpha-1,3-mannosyl-glycoprotein 4-beta-N-acetylglucosaminyltransferase A</fullName>
    </recommendedName>
</protein>
<dbReference type="Pfam" id="PF23524">
    <property type="entry name" value="MGAT4A_C"/>
    <property type="match status" value="1"/>
</dbReference>
<dbReference type="GO" id="GO:0005783">
    <property type="term" value="C:endoplasmic reticulum"/>
    <property type="evidence" value="ECO:0007669"/>
    <property type="project" value="TreeGrafter"/>
</dbReference>
<keyword evidence="5" id="KW-1133">Transmembrane helix</keyword>
<evidence type="ECO:0000256" key="2">
    <source>
        <dbReference type="ARBA" id="ARBA00022676"/>
    </source>
</evidence>
<evidence type="ECO:0008006" key="10">
    <source>
        <dbReference type="Google" id="ProtNLM"/>
    </source>
</evidence>
<dbReference type="GO" id="GO:0008375">
    <property type="term" value="F:acetylglucosaminyltransferase activity"/>
    <property type="evidence" value="ECO:0007669"/>
    <property type="project" value="TreeGrafter"/>
</dbReference>
<feature type="domain" description="MGAT4 conserved region" evidence="6">
    <location>
        <begin position="118"/>
        <end position="393"/>
    </location>
</feature>
<feature type="compositionally biased region" description="Polar residues" evidence="4">
    <location>
        <begin position="90"/>
        <end position="106"/>
    </location>
</feature>
<dbReference type="OrthoDB" id="2016523at2759"/>
<comment type="pathway">
    <text evidence="1">Protein modification; protein glycosylation.</text>
</comment>
<dbReference type="InterPro" id="IPR006759">
    <property type="entry name" value="Glyco_transf_54"/>
</dbReference>
<feature type="domain" description="MGAT4 A/B/C C-terminal" evidence="7">
    <location>
        <begin position="408"/>
        <end position="556"/>
    </location>
</feature>
<dbReference type="PANTHER" id="PTHR12062:SF9">
    <property type="entry name" value="ALPHA-1,3-MANNOSYL-GLYCOPROTEIN 4-BETA-N-ACETYLGLUCOSAMINYLTRANSFERASE A, ISOFORM A"/>
    <property type="match status" value="1"/>
</dbReference>
<evidence type="ECO:0000256" key="5">
    <source>
        <dbReference type="SAM" id="Phobius"/>
    </source>
</evidence>
<evidence type="ECO:0000256" key="4">
    <source>
        <dbReference type="SAM" id="MobiDB-lite"/>
    </source>
</evidence>
<organism evidence="8 9">
    <name type="scientific">Desmophyllum pertusum</name>
    <dbReference type="NCBI Taxonomy" id="174260"/>
    <lineage>
        <taxon>Eukaryota</taxon>
        <taxon>Metazoa</taxon>
        <taxon>Cnidaria</taxon>
        <taxon>Anthozoa</taxon>
        <taxon>Hexacorallia</taxon>
        <taxon>Scleractinia</taxon>
        <taxon>Caryophylliina</taxon>
        <taxon>Caryophylliidae</taxon>
        <taxon>Desmophyllum</taxon>
    </lineage>
</organism>
<evidence type="ECO:0000313" key="8">
    <source>
        <dbReference type="EMBL" id="KAJ7376863.1"/>
    </source>
</evidence>
<dbReference type="EMBL" id="MU826388">
    <property type="protein sequence ID" value="KAJ7376863.1"/>
    <property type="molecule type" value="Genomic_DNA"/>
</dbReference>
<dbReference type="PANTHER" id="PTHR12062">
    <property type="entry name" value="N-ACETYLGLUCOSAMINYLTRANSFERASE VI"/>
    <property type="match status" value="1"/>
</dbReference>
<dbReference type="Pfam" id="PF04666">
    <property type="entry name" value="MGAT4_cons"/>
    <property type="match status" value="1"/>
</dbReference>
<keyword evidence="5" id="KW-0812">Transmembrane</keyword>
<evidence type="ECO:0000313" key="9">
    <source>
        <dbReference type="Proteomes" id="UP001163046"/>
    </source>
</evidence>
<feature type="region of interest" description="Disordered" evidence="4">
    <location>
        <begin position="85"/>
        <end position="106"/>
    </location>
</feature>